<dbReference type="EMBL" id="JAPWTJ010000093">
    <property type="protein sequence ID" value="KAJ8983135.1"/>
    <property type="molecule type" value="Genomic_DNA"/>
</dbReference>
<reference evidence="4" key="1">
    <citation type="journal article" date="2023" name="Insect Mol. Biol.">
        <title>Genome sequencing provides insights into the evolution of gene families encoding plant cell wall-degrading enzymes in longhorned beetles.</title>
        <authorList>
            <person name="Shin N.R."/>
            <person name="Okamura Y."/>
            <person name="Kirsch R."/>
            <person name="Pauchet Y."/>
        </authorList>
    </citation>
    <scope>NUCLEOTIDE SEQUENCE</scope>
    <source>
        <strain evidence="4">MMC_N1</strain>
    </source>
</reference>
<dbReference type="SUPFAM" id="SSF56574">
    <property type="entry name" value="Serpins"/>
    <property type="match status" value="1"/>
</dbReference>
<gene>
    <name evidence="4" type="ORF">NQ317_014710</name>
</gene>
<keyword evidence="2" id="KW-0722">Serine protease inhibitor</keyword>
<organism evidence="4 5">
    <name type="scientific">Molorchus minor</name>
    <dbReference type="NCBI Taxonomy" id="1323400"/>
    <lineage>
        <taxon>Eukaryota</taxon>
        <taxon>Metazoa</taxon>
        <taxon>Ecdysozoa</taxon>
        <taxon>Arthropoda</taxon>
        <taxon>Hexapoda</taxon>
        <taxon>Insecta</taxon>
        <taxon>Pterygota</taxon>
        <taxon>Neoptera</taxon>
        <taxon>Endopterygota</taxon>
        <taxon>Coleoptera</taxon>
        <taxon>Polyphaga</taxon>
        <taxon>Cucujiformia</taxon>
        <taxon>Chrysomeloidea</taxon>
        <taxon>Cerambycidae</taxon>
        <taxon>Lamiinae</taxon>
        <taxon>Monochamini</taxon>
        <taxon>Molorchus</taxon>
    </lineage>
</organism>
<dbReference type="PANTHER" id="PTHR11461:SF278">
    <property type="entry name" value="SERINE PROTEASE INHIBITOR 88EA"/>
    <property type="match status" value="1"/>
</dbReference>
<accession>A0ABQ9K0U2</accession>
<sequence length="122" mass="13825">MYATHILGNKERVMYGNVTSDVLATWARSLNSIWALETCFNLVPTSQCYQIKKVTLGAAQHKAKIEVNEEGTKAASATALFSFRSSRPVEPAQFICNHPFIYFIYDKIQRAVLFAGVFRRPY</sequence>
<dbReference type="InterPro" id="IPR023796">
    <property type="entry name" value="Serpin_dom"/>
</dbReference>
<keyword evidence="1" id="KW-0646">Protease inhibitor</keyword>
<protein>
    <recommendedName>
        <fullName evidence="3">Serpin domain-containing protein</fullName>
    </recommendedName>
</protein>
<dbReference type="InterPro" id="IPR042178">
    <property type="entry name" value="Serpin_sf_1"/>
</dbReference>
<evidence type="ECO:0000259" key="3">
    <source>
        <dbReference type="Pfam" id="PF00079"/>
    </source>
</evidence>
<name>A0ABQ9K0U2_9CUCU</name>
<dbReference type="InterPro" id="IPR036186">
    <property type="entry name" value="Serpin_sf"/>
</dbReference>
<evidence type="ECO:0000313" key="4">
    <source>
        <dbReference type="EMBL" id="KAJ8983135.1"/>
    </source>
</evidence>
<evidence type="ECO:0000256" key="1">
    <source>
        <dbReference type="ARBA" id="ARBA00022690"/>
    </source>
</evidence>
<dbReference type="Proteomes" id="UP001162164">
    <property type="component" value="Unassembled WGS sequence"/>
</dbReference>
<evidence type="ECO:0000256" key="2">
    <source>
        <dbReference type="ARBA" id="ARBA00022900"/>
    </source>
</evidence>
<keyword evidence="5" id="KW-1185">Reference proteome</keyword>
<dbReference type="InterPro" id="IPR000215">
    <property type="entry name" value="Serpin_fam"/>
</dbReference>
<dbReference type="Gene3D" id="3.30.497.10">
    <property type="entry name" value="Antithrombin, subunit I, domain 2"/>
    <property type="match status" value="1"/>
</dbReference>
<evidence type="ECO:0000313" key="5">
    <source>
        <dbReference type="Proteomes" id="UP001162164"/>
    </source>
</evidence>
<feature type="domain" description="Serpin" evidence="3">
    <location>
        <begin position="51"/>
        <end position="121"/>
    </location>
</feature>
<comment type="caution">
    <text evidence="4">The sequence shown here is derived from an EMBL/GenBank/DDBJ whole genome shotgun (WGS) entry which is preliminary data.</text>
</comment>
<dbReference type="Pfam" id="PF00079">
    <property type="entry name" value="Serpin"/>
    <property type="match status" value="1"/>
</dbReference>
<dbReference type="PROSITE" id="PS00284">
    <property type="entry name" value="SERPIN"/>
    <property type="match status" value="1"/>
</dbReference>
<dbReference type="InterPro" id="IPR023795">
    <property type="entry name" value="Serpin_CS"/>
</dbReference>
<dbReference type="PANTHER" id="PTHR11461">
    <property type="entry name" value="SERINE PROTEASE INHIBITOR, SERPIN"/>
    <property type="match status" value="1"/>
</dbReference>
<proteinExistence type="predicted"/>